<dbReference type="AlphaFoldDB" id="A0A8K0GGB7"/>
<dbReference type="PANTHER" id="PTHR45913:SF21">
    <property type="entry name" value="DUF4371 DOMAIN-CONTAINING PROTEIN"/>
    <property type="match status" value="1"/>
</dbReference>
<accession>A0A8K0GGB7</accession>
<reference evidence="1" key="1">
    <citation type="submission" date="2019-08" db="EMBL/GenBank/DDBJ databases">
        <title>The genome of the North American firefly Photinus pyralis.</title>
        <authorList>
            <consortium name="Photinus pyralis genome working group"/>
            <person name="Fallon T.R."/>
            <person name="Sander Lower S.E."/>
            <person name="Weng J.-K."/>
        </authorList>
    </citation>
    <scope>NUCLEOTIDE SEQUENCE</scope>
    <source>
        <strain evidence="1">TRF0915ILg1</strain>
        <tissue evidence="1">Whole body</tissue>
    </source>
</reference>
<evidence type="ECO:0000313" key="2">
    <source>
        <dbReference type="Proteomes" id="UP000801492"/>
    </source>
</evidence>
<dbReference type="OrthoDB" id="6431883at2759"/>
<evidence type="ECO:0000313" key="1">
    <source>
        <dbReference type="EMBL" id="KAF2898171.1"/>
    </source>
</evidence>
<organism evidence="1 2">
    <name type="scientific">Ignelater luminosus</name>
    <name type="common">Cucubano</name>
    <name type="synonym">Pyrophorus luminosus</name>
    <dbReference type="NCBI Taxonomy" id="2038154"/>
    <lineage>
        <taxon>Eukaryota</taxon>
        <taxon>Metazoa</taxon>
        <taxon>Ecdysozoa</taxon>
        <taxon>Arthropoda</taxon>
        <taxon>Hexapoda</taxon>
        <taxon>Insecta</taxon>
        <taxon>Pterygota</taxon>
        <taxon>Neoptera</taxon>
        <taxon>Endopterygota</taxon>
        <taxon>Coleoptera</taxon>
        <taxon>Polyphaga</taxon>
        <taxon>Elateriformia</taxon>
        <taxon>Elateroidea</taxon>
        <taxon>Elateridae</taxon>
        <taxon>Agrypninae</taxon>
        <taxon>Pyrophorini</taxon>
        <taxon>Ignelater</taxon>
    </lineage>
</organism>
<keyword evidence="2" id="KW-1185">Reference proteome</keyword>
<dbReference type="Proteomes" id="UP000801492">
    <property type="component" value="Unassembled WGS sequence"/>
</dbReference>
<dbReference type="PANTHER" id="PTHR45913">
    <property type="entry name" value="EPM2A-INTERACTING PROTEIN 1"/>
    <property type="match status" value="1"/>
</dbReference>
<sequence>MSSYKSNTTVPLCCISRSSVACMPEVATAFLKKGRILLPPFKEFLKKASCNAIAIDESCDIVGDEQMSIFMPFFDIESEVFRDALLAILPFKGNTCGEDLFKAFDDFMTKSSFNCDKVVSISTDGVLTMIGKEESLDRQFKEFLSEWEVIECFWQIKEEATTFLGNLDTEEARKYLEFLAIEYDMLAVAFLKDILKYLNTLNTELRGNGKLICDLIQSVFAFRCKLDIFEKGIENQKFIDFPTVLEYRKNSEIDTAVFLSFMADLGKEFAEIGKVSQFLKTSYDVILAEEWIDVAAKLFRLSKSLLQMEMVDLQEDIFLKMCKTVSSEEFWTERVLVKHENCKN</sequence>
<gene>
    <name evidence="1" type="ORF">ILUMI_08003</name>
</gene>
<protein>
    <submittedName>
        <fullName evidence="1">Uncharacterized protein</fullName>
    </submittedName>
</protein>
<name>A0A8K0GGB7_IGNLU</name>
<dbReference type="EMBL" id="VTPC01003675">
    <property type="protein sequence ID" value="KAF2898171.1"/>
    <property type="molecule type" value="Genomic_DNA"/>
</dbReference>
<proteinExistence type="predicted"/>
<comment type="caution">
    <text evidence="1">The sequence shown here is derived from an EMBL/GenBank/DDBJ whole genome shotgun (WGS) entry which is preliminary data.</text>
</comment>